<dbReference type="AlphaFoldDB" id="A0A8C4Z1E8"/>
<name>A0A8C4Z1E8_GADMO</name>
<keyword evidence="7" id="KW-1185">Reference proteome</keyword>
<dbReference type="Pfam" id="PF06870">
    <property type="entry name" value="RNA_pol_I_A49"/>
    <property type="match status" value="1"/>
</dbReference>
<evidence type="ECO:0000256" key="3">
    <source>
        <dbReference type="ARBA" id="ARBA00022478"/>
    </source>
</evidence>
<dbReference type="GO" id="GO:0006351">
    <property type="term" value="P:DNA-templated transcription"/>
    <property type="evidence" value="ECO:0007669"/>
    <property type="project" value="InterPro"/>
</dbReference>
<evidence type="ECO:0008006" key="8">
    <source>
        <dbReference type="Google" id="ProtNLM"/>
    </source>
</evidence>
<keyword evidence="3" id="KW-0240">DNA-directed RNA polymerase</keyword>
<evidence type="ECO:0000256" key="2">
    <source>
        <dbReference type="ARBA" id="ARBA00009430"/>
    </source>
</evidence>
<gene>
    <name evidence="6" type="primary">polr1e</name>
</gene>
<comment type="similarity">
    <text evidence="2">Belongs to the eukaryotic RPA49/POLR1E RNA polymerase subunit family.</text>
</comment>
<dbReference type="GO" id="GO:0003677">
    <property type="term" value="F:DNA binding"/>
    <property type="evidence" value="ECO:0007669"/>
    <property type="project" value="InterPro"/>
</dbReference>
<sequence>MLIQSSTTMAANCTFVCCEEERDTDKATIVQFSNGNIKNAEQLDFTFYKNTDEEHPRKKSRRVLVAESARLSYVANNFGPGSLKCNNLCKYYVGVLNKDTMEMEMHSAQLFKMQPFIAGEPKVTEQVDNATLTYSEKLNSLVEAFGTTRQRRALKSHRLNRVGAESLQQVVAKAANSVIEQKGFAALSEELHEASNQLDMALYIPPCYPDAERPEDVYLFDDLLSPADYEELAVAGSQMAALAEEGLQTLKDGKCLSIVKHMESLPSGKTAREKMLRCCAYLYLLLQLYRAGRVNGRFGQNEGCTFNLRRKIFKTFTVETFWKGRLSNQVSPSMRAKIAAYCLALQLHMGFMSVNLTLLQRDLLVKEMWIMEVAKSLGLTLIKPARVKAKGATLDPAEDHKFATLVLPLVKYKAKLDRSFTKKRE</sequence>
<protein>
    <recommendedName>
        <fullName evidence="8">DNA-directed RNA polymerase I subunit RPA49</fullName>
    </recommendedName>
</protein>
<evidence type="ECO:0000256" key="1">
    <source>
        <dbReference type="ARBA" id="ARBA00004604"/>
    </source>
</evidence>
<dbReference type="InterPro" id="IPR009668">
    <property type="entry name" value="RNA_pol-assoc_fac_A49-like"/>
</dbReference>
<dbReference type="GO" id="GO:0000428">
    <property type="term" value="C:DNA-directed RNA polymerase complex"/>
    <property type="evidence" value="ECO:0007669"/>
    <property type="project" value="UniProtKB-KW"/>
</dbReference>
<comment type="subcellular location">
    <subcellularLocation>
        <location evidence="1">Nucleus</location>
        <location evidence="1">Nucleolus</location>
    </subcellularLocation>
</comment>
<evidence type="ECO:0000256" key="4">
    <source>
        <dbReference type="ARBA" id="ARBA00023163"/>
    </source>
</evidence>
<dbReference type="Proteomes" id="UP000694546">
    <property type="component" value="Chromosome 3"/>
</dbReference>
<evidence type="ECO:0000313" key="7">
    <source>
        <dbReference type="Proteomes" id="UP000694546"/>
    </source>
</evidence>
<dbReference type="OrthoDB" id="532500at2759"/>
<dbReference type="GeneTree" id="ENSGT00390000018004"/>
<dbReference type="PANTHER" id="PTHR14440">
    <property type="entry name" value="DNA-DIRECTED RNA POLYMERASE I SUBUNIT RPA49"/>
    <property type="match status" value="1"/>
</dbReference>
<dbReference type="GO" id="GO:0005730">
    <property type="term" value="C:nucleolus"/>
    <property type="evidence" value="ECO:0007669"/>
    <property type="project" value="UniProtKB-SubCell"/>
</dbReference>
<reference evidence="6" key="2">
    <citation type="submission" date="2025-09" db="UniProtKB">
        <authorList>
            <consortium name="Ensembl"/>
        </authorList>
    </citation>
    <scope>IDENTIFICATION</scope>
</reference>
<accession>A0A8C4Z1E8</accession>
<dbReference type="Ensembl" id="ENSGMOT00000003655.2">
    <property type="protein sequence ID" value="ENSGMOP00000003549.2"/>
    <property type="gene ID" value="ENSGMOG00000003336.2"/>
</dbReference>
<dbReference type="RefSeq" id="XP_030207314.1">
    <property type="nucleotide sequence ID" value="XM_030351454.1"/>
</dbReference>
<reference evidence="6" key="1">
    <citation type="submission" date="2025-08" db="UniProtKB">
        <authorList>
            <consortium name="Ensembl"/>
        </authorList>
    </citation>
    <scope>IDENTIFICATION</scope>
</reference>
<proteinExistence type="inferred from homology"/>
<dbReference type="OMA" id="DVYPFDE"/>
<keyword evidence="4" id="KW-0804">Transcription</keyword>
<keyword evidence="5" id="KW-0539">Nucleus</keyword>
<evidence type="ECO:0000256" key="5">
    <source>
        <dbReference type="ARBA" id="ARBA00023242"/>
    </source>
</evidence>
<dbReference type="GeneID" id="115540297"/>
<evidence type="ECO:0000313" key="6">
    <source>
        <dbReference type="Ensembl" id="ENSGMOP00000003549.2"/>
    </source>
</evidence>
<organism evidence="6 7">
    <name type="scientific">Gadus morhua</name>
    <name type="common">Atlantic cod</name>
    <dbReference type="NCBI Taxonomy" id="8049"/>
    <lineage>
        <taxon>Eukaryota</taxon>
        <taxon>Metazoa</taxon>
        <taxon>Chordata</taxon>
        <taxon>Craniata</taxon>
        <taxon>Vertebrata</taxon>
        <taxon>Euteleostomi</taxon>
        <taxon>Actinopterygii</taxon>
        <taxon>Neopterygii</taxon>
        <taxon>Teleostei</taxon>
        <taxon>Neoteleostei</taxon>
        <taxon>Acanthomorphata</taxon>
        <taxon>Zeiogadaria</taxon>
        <taxon>Gadariae</taxon>
        <taxon>Gadiformes</taxon>
        <taxon>Gadoidei</taxon>
        <taxon>Gadidae</taxon>
        <taxon>Gadus</taxon>
    </lineage>
</organism>